<reference evidence="1 2" key="1">
    <citation type="journal article" date="2009" name="Nature">
        <title>The Sorghum bicolor genome and the diversification of grasses.</title>
        <authorList>
            <person name="Paterson A.H."/>
            <person name="Bowers J.E."/>
            <person name="Bruggmann R."/>
            <person name="Dubchak I."/>
            <person name="Grimwood J."/>
            <person name="Gundlach H."/>
            <person name="Haberer G."/>
            <person name="Hellsten U."/>
            <person name="Mitros T."/>
            <person name="Poliakov A."/>
            <person name="Schmutz J."/>
            <person name="Spannagl M."/>
            <person name="Tang H."/>
            <person name="Wang X."/>
            <person name="Wicker T."/>
            <person name="Bharti A.K."/>
            <person name="Chapman J."/>
            <person name="Feltus F.A."/>
            <person name="Gowik U."/>
            <person name="Grigoriev I.V."/>
            <person name="Lyons E."/>
            <person name="Maher C.A."/>
            <person name="Martis M."/>
            <person name="Narechania A."/>
            <person name="Otillar R.P."/>
            <person name="Penning B.W."/>
            <person name="Salamov A.A."/>
            <person name="Wang Y."/>
            <person name="Zhang L."/>
            <person name="Carpita N.C."/>
            <person name="Freeling M."/>
            <person name="Gingle A.R."/>
            <person name="Hash C.T."/>
            <person name="Keller B."/>
            <person name="Klein P."/>
            <person name="Kresovich S."/>
            <person name="McCann M.C."/>
            <person name="Ming R."/>
            <person name="Peterson D.G."/>
            <person name="Mehboob-ur-Rahman"/>
            <person name="Ware D."/>
            <person name="Westhoff P."/>
            <person name="Mayer K.F."/>
            <person name="Messing J."/>
            <person name="Rokhsar D.S."/>
        </authorList>
    </citation>
    <scope>NUCLEOTIDE SEQUENCE [LARGE SCALE GENOMIC DNA]</scope>
    <source>
        <strain evidence="2">cv. BTx623</strain>
    </source>
</reference>
<dbReference type="Proteomes" id="UP000000768">
    <property type="component" value="Chromosome 2"/>
</dbReference>
<dbReference type="EMBL" id="CM000761">
    <property type="protein sequence ID" value="EER98530.1"/>
    <property type="molecule type" value="Genomic_DNA"/>
</dbReference>
<evidence type="ECO:0000313" key="2">
    <source>
        <dbReference type="Proteomes" id="UP000000768"/>
    </source>
</evidence>
<keyword evidence="2" id="KW-1185">Reference proteome</keyword>
<organism evidence="1 2">
    <name type="scientific">Sorghum bicolor</name>
    <name type="common">Sorghum</name>
    <name type="synonym">Sorghum vulgare</name>
    <dbReference type="NCBI Taxonomy" id="4558"/>
    <lineage>
        <taxon>Eukaryota</taxon>
        <taxon>Viridiplantae</taxon>
        <taxon>Streptophyta</taxon>
        <taxon>Embryophyta</taxon>
        <taxon>Tracheophyta</taxon>
        <taxon>Spermatophyta</taxon>
        <taxon>Magnoliopsida</taxon>
        <taxon>Liliopsida</taxon>
        <taxon>Poales</taxon>
        <taxon>Poaceae</taxon>
        <taxon>PACMAD clade</taxon>
        <taxon>Panicoideae</taxon>
        <taxon>Andropogonodae</taxon>
        <taxon>Andropogoneae</taxon>
        <taxon>Sorghinae</taxon>
        <taxon>Sorghum</taxon>
    </lineage>
</organism>
<dbReference type="InParanoid" id="C5X6L3"/>
<dbReference type="AlphaFoldDB" id="C5X6L3"/>
<accession>C5X6L3</accession>
<proteinExistence type="predicted"/>
<name>C5X6L3_SORBI</name>
<dbReference type="Gene3D" id="2.120.10.30">
    <property type="entry name" value="TolB, C-terminal domain"/>
    <property type="match status" value="1"/>
</dbReference>
<dbReference type="HOGENOM" id="CLU_166424_0_0_1"/>
<gene>
    <name evidence="1" type="ORF">SORBI_3002G137900</name>
</gene>
<dbReference type="InterPro" id="IPR011042">
    <property type="entry name" value="6-blade_b-propeller_TolB-like"/>
</dbReference>
<sequence>MGDGGSVSDPWNFAQNKKTLLGKILCIDVNTMPSGNTTAGWVNYAIPKDNPVSTDPSFAP</sequence>
<protein>
    <submittedName>
        <fullName evidence="1">Uncharacterized protein</fullName>
    </submittedName>
</protein>
<evidence type="ECO:0000313" key="1">
    <source>
        <dbReference type="EMBL" id="EER98530.1"/>
    </source>
</evidence>
<dbReference type="Gramene" id="EER98530">
    <property type="protein sequence ID" value="EER98530"/>
    <property type="gene ID" value="SORBI_3002G137900"/>
</dbReference>
<reference evidence="2" key="2">
    <citation type="journal article" date="2018" name="Plant J.">
        <title>The Sorghum bicolor reference genome: improved assembly, gene annotations, a transcriptome atlas, and signatures of genome organization.</title>
        <authorList>
            <person name="McCormick R.F."/>
            <person name="Truong S.K."/>
            <person name="Sreedasyam A."/>
            <person name="Jenkins J."/>
            <person name="Shu S."/>
            <person name="Sims D."/>
            <person name="Kennedy M."/>
            <person name="Amirebrahimi M."/>
            <person name="Weers B.D."/>
            <person name="McKinley B."/>
            <person name="Mattison A."/>
            <person name="Morishige D.T."/>
            <person name="Grimwood J."/>
            <person name="Schmutz J."/>
            <person name="Mullet J.E."/>
        </authorList>
    </citation>
    <scope>NUCLEOTIDE SEQUENCE [LARGE SCALE GENOMIC DNA]</scope>
    <source>
        <strain evidence="2">cv. BTx623</strain>
    </source>
</reference>
<dbReference type="PANTHER" id="PTHR19328:SF35">
    <property type="entry name" value="OS07G0193000 PROTEIN"/>
    <property type="match status" value="1"/>
</dbReference>
<dbReference type="PANTHER" id="PTHR19328">
    <property type="entry name" value="HEDGEHOG-INTERACTING PROTEIN"/>
    <property type="match status" value="1"/>
</dbReference>